<feature type="transmembrane region" description="Helical" evidence="1">
    <location>
        <begin position="67"/>
        <end position="90"/>
    </location>
</feature>
<gene>
    <name evidence="2" type="ORF">N0K08_15560</name>
</gene>
<dbReference type="PANTHER" id="PTHR41386:SF1">
    <property type="entry name" value="MEMBRANE PROTEIN"/>
    <property type="match status" value="1"/>
</dbReference>
<sequence length="193" mass="21613">MHTSIPAVERLLGRPSESLDARTLKVAQHIAKRKHISRNLEDASATPSTLGQRAADAVARFGGSWTFVGLFSATMLAWVVVNAVLLLLHGSTFDPYPYILLNLFLSMLAAIQAPIILMSQNRESERDRIRGEHDYEVNLKAELEIMMLHEKMDLLQQQQWTELIALQREQLVLLEKLALKGVLDASGQRGEST</sequence>
<evidence type="ECO:0000256" key="1">
    <source>
        <dbReference type="SAM" id="Phobius"/>
    </source>
</evidence>
<dbReference type="EMBL" id="JAODYH010000007">
    <property type="protein sequence ID" value="MCT9812062.1"/>
    <property type="molecule type" value="Genomic_DNA"/>
</dbReference>
<keyword evidence="1" id="KW-0812">Transmembrane</keyword>
<dbReference type="Proteomes" id="UP001525968">
    <property type="component" value="Unassembled WGS sequence"/>
</dbReference>
<comment type="caution">
    <text evidence="2">The sequence shown here is derived from an EMBL/GenBank/DDBJ whole genome shotgun (WGS) entry which is preliminary data.</text>
</comment>
<dbReference type="PANTHER" id="PTHR41386">
    <property type="entry name" value="INTEGRAL MEMBRANE PROTEIN-RELATED"/>
    <property type="match status" value="1"/>
</dbReference>
<keyword evidence="1" id="KW-0472">Membrane</keyword>
<proteinExistence type="predicted"/>
<evidence type="ECO:0000313" key="3">
    <source>
        <dbReference type="Proteomes" id="UP001525968"/>
    </source>
</evidence>
<protein>
    <submittedName>
        <fullName evidence="2">DUF1003 domain-containing protein</fullName>
    </submittedName>
</protein>
<organism evidence="2 3">
    <name type="scientific">Acidovorax bellezanensis</name>
    <dbReference type="NCBI Taxonomy" id="2976702"/>
    <lineage>
        <taxon>Bacteria</taxon>
        <taxon>Pseudomonadati</taxon>
        <taxon>Pseudomonadota</taxon>
        <taxon>Betaproteobacteria</taxon>
        <taxon>Burkholderiales</taxon>
        <taxon>Comamonadaceae</taxon>
        <taxon>Acidovorax</taxon>
    </lineage>
</organism>
<accession>A0ABT2PS82</accession>
<keyword evidence="3" id="KW-1185">Reference proteome</keyword>
<feature type="transmembrane region" description="Helical" evidence="1">
    <location>
        <begin position="96"/>
        <end position="118"/>
    </location>
</feature>
<reference evidence="2 3" key="1">
    <citation type="submission" date="2022-09" db="EMBL/GenBank/DDBJ databases">
        <title>Draft genome of isolate Be4.</title>
        <authorList>
            <person name="Sanchez-Castro I."/>
            <person name="Martinez-Rodriguez P."/>
            <person name="Descostes M."/>
            <person name="Merroun M."/>
        </authorList>
    </citation>
    <scope>NUCLEOTIDE SEQUENCE [LARGE SCALE GENOMIC DNA]</scope>
    <source>
        <strain evidence="2 3">Be4</strain>
    </source>
</reference>
<dbReference type="Pfam" id="PF06210">
    <property type="entry name" value="DUF1003"/>
    <property type="match status" value="1"/>
</dbReference>
<keyword evidence="1" id="KW-1133">Transmembrane helix</keyword>
<evidence type="ECO:0000313" key="2">
    <source>
        <dbReference type="EMBL" id="MCT9812062.1"/>
    </source>
</evidence>
<name>A0ABT2PS82_9BURK</name>
<dbReference type="InterPro" id="IPR010406">
    <property type="entry name" value="DUF1003"/>
</dbReference>
<dbReference type="RefSeq" id="WP_261501302.1">
    <property type="nucleotide sequence ID" value="NZ_JAODYH010000007.1"/>
</dbReference>